<evidence type="ECO:0000256" key="5">
    <source>
        <dbReference type="ARBA" id="ARBA00022692"/>
    </source>
</evidence>
<dbReference type="OrthoDB" id="7026155at2"/>
<dbReference type="PANTHER" id="PTHR30614">
    <property type="entry name" value="MEMBRANE COMPONENT OF AMINO ACID ABC TRANSPORTER"/>
    <property type="match status" value="1"/>
</dbReference>
<feature type="transmembrane region" description="Helical" evidence="9">
    <location>
        <begin position="56"/>
        <end position="76"/>
    </location>
</feature>
<dbReference type="InterPro" id="IPR010065">
    <property type="entry name" value="AA_ABC_transptr_permease_3TM"/>
</dbReference>
<evidence type="ECO:0000256" key="8">
    <source>
        <dbReference type="ARBA" id="ARBA00023136"/>
    </source>
</evidence>
<evidence type="ECO:0000256" key="1">
    <source>
        <dbReference type="ARBA" id="ARBA00004429"/>
    </source>
</evidence>
<dbReference type="PANTHER" id="PTHR30614:SF0">
    <property type="entry name" value="L-CYSTINE TRANSPORT SYSTEM PERMEASE PROTEIN TCYL"/>
    <property type="match status" value="1"/>
</dbReference>
<keyword evidence="6" id="KW-0029">Amino-acid transport</keyword>
<keyword evidence="7 9" id="KW-1133">Transmembrane helix</keyword>
<dbReference type="InterPro" id="IPR000515">
    <property type="entry name" value="MetI-like"/>
</dbReference>
<evidence type="ECO:0000259" key="10">
    <source>
        <dbReference type="PROSITE" id="PS50928"/>
    </source>
</evidence>
<dbReference type="AlphaFoldDB" id="A0A069P3N6"/>
<dbReference type="eggNOG" id="COG0765">
    <property type="taxonomic scope" value="Bacteria"/>
</dbReference>
<dbReference type="InterPro" id="IPR043429">
    <property type="entry name" value="ArtM/GltK/GlnP/TcyL/YhdX-like"/>
</dbReference>
<gene>
    <name evidence="12" type="ORF">BG57_31495</name>
    <name evidence="11" type="ORF">GCM10010985_30330</name>
</gene>
<feature type="transmembrane region" description="Helical" evidence="9">
    <location>
        <begin position="23"/>
        <end position="44"/>
    </location>
</feature>
<evidence type="ECO:0000256" key="9">
    <source>
        <dbReference type="RuleBase" id="RU363032"/>
    </source>
</evidence>
<name>A0A069P3N6_9BURK</name>
<evidence type="ECO:0000256" key="6">
    <source>
        <dbReference type="ARBA" id="ARBA00022970"/>
    </source>
</evidence>
<dbReference type="SUPFAM" id="SSF161098">
    <property type="entry name" value="MetI-like"/>
    <property type="match status" value="1"/>
</dbReference>
<evidence type="ECO:0000256" key="2">
    <source>
        <dbReference type="ARBA" id="ARBA00010072"/>
    </source>
</evidence>
<dbReference type="RefSeq" id="WP_035963233.1">
    <property type="nucleotide sequence ID" value="NZ_BMEG01000004.1"/>
</dbReference>
<keyword evidence="3 9" id="KW-0813">Transport</keyword>
<dbReference type="GO" id="GO:0043190">
    <property type="term" value="C:ATP-binding cassette (ABC) transporter complex"/>
    <property type="evidence" value="ECO:0007669"/>
    <property type="project" value="InterPro"/>
</dbReference>
<keyword evidence="5 9" id="KW-0812">Transmembrane</keyword>
<feature type="domain" description="ABC transmembrane type-1" evidence="10">
    <location>
        <begin position="19"/>
        <end position="207"/>
    </location>
</feature>
<evidence type="ECO:0000313" key="11">
    <source>
        <dbReference type="EMBL" id="GGD73846.1"/>
    </source>
</evidence>
<comment type="similarity">
    <text evidence="2">Belongs to the binding-protein-dependent transport system permease family. HisMQ subfamily.</text>
</comment>
<evidence type="ECO:0000256" key="3">
    <source>
        <dbReference type="ARBA" id="ARBA00022448"/>
    </source>
</evidence>
<dbReference type="Gene3D" id="1.10.3720.10">
    <property type="entry name" value="MetI-like"/>
    <property type="match status" value="1"/>
</dbReference>
<dbReference type="GO" id="GO:0006865">
    <property type="term" value="P:amino acid transport"/>
    <property type="evidence" value="ECO:0007669"/>
    <property type="project" value="UniProtKB-KW"/>
</dbReference>
<dbReference type="InterPro" id="IPR035906">
    <property type="entry name" value="MetI-like_sf"/>
</dbReference>
<dbReference type="GO" id="GO:0022857">
    <property type="term" value="F:transmembrane transporter activity"/>
    <property type="evidence" value="ECO:0007669"/>
    <property type="project" value="InterPro"/>
</dbReference>
<keyword evidence="4" id="KW-1003">Cell membrane</keyword>
<accession>A0A069P3N6</accession>
<evidence type="ECO:0000256" key="7">
    <source>
        <dbReference type="ARBA" id="ARBA00022989"/>
    </source>
</evidence>
<comment type="subcellular location">
    <subcellularLocation>
        <location evidence="1">Cell inner membrane</location>
        <topology evidence="1">Multi-pass membrane protein</topology>
    </subcellularLocation>
    <subcellularLocation>
        <location evidence="9">Cell membrane</location>
        <topology evidence="9">Multi-pass membrane protein</topology>
    </subcellularLocation>
</comment>
<evidence type="ECO:0000313" key="13">
    <source>
        <dbReference type="Proteomes" id="UP000027439"/>
    </source>
</evidence>
<proteinExistence type="inferred from homology"/>
<evidence type="ECO:0000256" key="4">
    <source>
        <dbReference type="ARBA" id="ARBA00022475"/>
    </source>
</evidence>
<keyword evidence="8 9" id="KW-0472">Membrane</keyword>
<reference evidence="11" key="4">
    <citation type="submission" date="2024-05" db="EMBL/GenBank/DDBJ databases">
        <authorList>
            <person name="Sun Q."/>
            <person name="Zhou Y."/>
        </authorList>
    </citation>
    <scope>NUCLEOTIDE SEQUENCE</scope>
    <source>
        <strain evidence="11">CGMCC 1.11013</strain>
    </source>
</reference>
<keyword evidence="14" id="KW-1185">Reference proteome</keyword>
<dbReference type="Pfam" id="PF00528">
    <property type="entry name" value="BPD_transp_1"/>
    <property type="match status" value="1"/>
</dbReference>
<feature type="transmembrane region" description="Helical" evidence="9">
    <location>
        <begin position="182"/>
        <end position="203"/>
    </location>
</feature>
<protein>
    <submittedName>
        <fullName evidence="12">Polar amino acid ABC transporter permease</fullName>
    </submittedName>
</protein>
<reference evidence="14" key="3">
    <citation type="journal article" date="2019" name="Int. J. Syst. Evol. Microbiol.">
        <title>The Global Catalogue of Microorganisms (GCM) 10K type strain sequencing project: providing services to taxonomists for standard genome sequencing and annotation.</title>
        <authorList>
            <consortium name="The Broad Institute Genomics Platform"/>
            <consortium name="The Broad Institute Genome Sequencing Center for Infectious Disease"/>
            <person name="Wu L."/>
            <person name="Ma J."/>
        </authorList>
    </citation>
    <scope>NUCLEOTIDE SEQUENCE [LARGE SCALE GENOMIC DNA]</scope>
    <source>
        <strain evidence="14">CGMCC 1.11013</strain>
    </source>
</reference>
<feature type="transmembrane region" description="Helical" evidence="9">
    <location>
        <begin position="88"/>
        <end position="111"/>
    </location>
</feature>
<dbReference type="PROSITE" id="PS50928">
    <property type="entry name" value="ABC_TM1"/>
    <property type="match status" value="1"/>
</dbReference>
<reference evidence="11" key="1">
    <citation type="journal article" date="2014" name="Int. J. Syst. Evol. Microbiol.">
        <title>Complete genome of a new Firmicutes species belonging to the dominant human colonic microbiota ('Ruminococcus bicirculans') reveals two chromosomes and a selective capacity to utilize plant glucans.</title>
        <authorList>
            <consortium name="NISC Comparative Sequencing Program"/>
            <person name="Wegmann U."/>
            <person name="Louis P."/>
            <person name="Goesmann A."/>
            <person name="Henrissat B."/>
            <person name="Duncan S.H."/>
            <person name="Flint H.J."/>
        </authorList>
    </citation>
    <scope>NUCLEOTIDE SEQUENCE</scope>
    <source>
        <strain evidence="11">CGMCC 1.11013</strain>
    </source>
</reference>
<organism evidence="12 13">
    <name type="scientific">Caballeronia grimmiae</name>
    <dbReference type="NCBI Taxonomy" id="1071679"/>
    <lineage>
        <taxon>Bacteria</taxon>
        <taxon>Pseudomonadati</taxon>
        <taxon>Pseudomonadota</taxon>
        <taxon>Betaproteobacteria</taxon>
        <taxon>Burkholderiales</taxon>
        <taxon>Burkholderiaceae</taxon>
        <taxon>Caballeronia</taxon>
    </lineage>
</organism>
<evidence type="ECO:0000313" key="12">
    <source>
        <dbReference type="EMBL" id="KDR35275.1"/>
    </source>
</evidence>
<sequence length="219" mass="23996">MTEHFLIVWQQRADVLSGLLDTLGLLAVAALASLSLGALLTPALMSKRPAIARFAVLYVDTMRCAPFLLFVYLIYFALPSTGIRLSNWWAGAIALILYNTAYMAELLRGAWAGLPTPMIEAARAYGFHGFGLLRRIILPQVFTVALPMIGNQLVQIVKDSAFLTVIAVGELTHQMNGIQATYFIPFAAFVTAVLLYWAICLVIEGASGLLSRFAEERRA</sequence>
<dbReference type="CDD" id="cd06261">
    <property type="entry name" value="TM_PBP2"/>
    <property type="match status" value="1"/>
</dbReference>
<dbReference type="Proteomes" id="UP000597138">
    <property type="component" value="Unassembled WGS sequence"/>
</dbReference>
<comment type="caution">
    <text evidence="12">The sequence shown here is derived from an EMBL/GenBank/DDBJ whole genome shotgun (WGS) entry which is preliminary data.</text>
</comment>
<reference evidence="12 13" key="2">
    <citation type="submission" date="2014-03" db="EMBL/GenBank/DDBJ databases">
        <title>Draft Genome Sequences of Four Burkholderia Strains.</title>
        <authorList>
            <person name="Liu X.Y."/>
            <person name="Li C.X."/>
            <person name="Xu J.H."/>
        </authorList>
    </citation>
    <scope>NUCLEOTIDE SEQUENCE [LARGE SCALE GENOMIC DNA]</scope>
    <source>
        <strain evidence="12 13">R27</strain>
    </source>
</reference>
<dbReference type="EMBL" id="JFHE01000008">
    <property type="protein sequence ID" value="KDR35275.1"/>
    <property type="molecule type" value="Genomic_DNA"/>
</dbReference>
<dbReference type="EMBL" id="BMEG01000004">
    <property type="protein sequence ID" value="GGD73846.1"/>
    <property type="molecule type" value="Genomic_DNA"/>
</dbReference>
<dbReference type="STRING" id="1071679.BG57_31495"/>
<dbReference type="Proteomes" id="UP000027439">
    <property type="component" value="Unassembled WGS sequence"/>
</dbReference>
<evidence type="ECO:0000313" key="14">
    <source>
        <dbReference type="Proteomes" id="UP000597138"/>
    </source>
</evidence>
<dbReference type="NCBIfam" id="TIGR01726">
    <property type="entry name" value="HEQRo_perm_3TM"/>
    <property type="match status" value="1"/>
</dbReference>
<feature type="transmembrane region" description="Helical" evidence="9">
    <location>
        <begin position="132"/>
        <end position="150"/>
    </location>
</feature>